<reference evidence="1 2" key="1">
    <citation type="submission" date="2020-10" db="EMBL/GenBank/DDBJ databases">
        <title>Connecting structure to function with the recovery of over 1000 high-quality activated sludge metagenome-assembled genomes encoding full-length rRNA genes using long-read sequencing.</title>
        <authorList>
            <person name="Singleton C.M."/>
            <person name="Petriglieri F."/>
            <person name="Kristensen J.M."/>
            <person name="Kirkegaard R.H."/>
            <person name="Michaelsen T.Y."/>
            <person name="Andersen M.H."/>
            <person name="Karst S.M."/>
            <person name="Dueholm M.S."/>
            <person name="Nielsen P.H."/>
            <person name="Albertsen M."/>
        </authorList>
    </citation>
    <scope>NUCLEOTIDE SEQUENCE [LARGE SCALE GENOMIC DNA]</scope>
    <source>
        <strain evidence="1">Fred_18-Q3-R57-64_BAT3C.720</strain>
    </source>
</reference>
<proteinExistence type="predicted"/>
<dbReference type="Proteomes" id="UP000706151">
    <property type="component" value="Unassembled WGS sequence"/>
</dbReference>
<accession>A0A935W2B4</accession>
<comment type="caution">
    <text evidence="1">The sequence shown here is derived from an EMBL/GenBank/DDBJ whole genome shotgun (WGS) entry which is preliminary data.</text>
</comment>
<gene>
    <name evidence="1" type="ORF">IPK02_03585</name>
</gene>
<organism evidence="1 2">
    <name type="scientific">Candidatus Accumulibacter affinis</name>
    <dbReference type="NCBI Taxonomy" id="2954384"/>
    <lineage>
        <taxon>Bacteria</taxon>
        <taxon>Pseudomonadati</taxon>
        <taxon>Pseudomonadota</taxon>
        <taxon>Betaproteobacteria</taxon>
        <taxon>Candidatus Accumulibacter</taxon>
    </lineage>
</organism>
<dbReference type="EMBL" id="JADJOT010000002">
    <property type="protein sequence ID" value="MBK7953126.1"/>
    <property type="molecule type" value="Genomic_DNA"/>
</dbReference>
<evidence type="ECO:0000313" key="2">
    <source>
        <dbReference type="Proteomes" id="UP000706151"/>
    </source>
</evidence>
<name>A0A935W2B4_9PROT</name>
<sequence length="50" mass="5281">MPTTPNKLPLALLVLYPALRSLPAEQLAALCLGTAVIDRPGLKQVADGNR</sequence>
<dbReference type="AlphaFoldDB" id="A0A935W2B4"/>
<evidence type="ECO:0000313" key="1">
    <source>
        <dbReference type="EMBL" id="MBK7953126.1"/>
    </source>
</evidence>
<protein>
    <submittedName>
        <fullName evidence="1">Uncharacterized protein</fullName>
    </submittedName>
</protein>